<dbReference type="InterPro" id="IPR000182">
    <property type="entry name" value="GNAT_dom"/>
</dbReference>
<dbReference type="AlphaFoldDB" id="A0A086JMJ9"/>
<proteinExistence type="predicted"/>
<dbReference type="PANTHER" id="PTHR45910">
    <property type="entry name" value="N-ALPHA-ACETYLTRANSFERASE 20"/>
    <property type="match status" value="1"/>
</dbReference>
<dbReference type="CDD" id="cd04301">
    <property type="entry name" value="NAT_SF"/>
    <property type="match status" value="1"/>
</dbReference>
<evidence type="ECO:0000313" key="5">
    <source>
        <dbReference type="Proteomes" id="UP000028828"/>
    </source>
</evidence>
<keyword evidence="2 4" id="KW-0012">Acyltransferase</keyword>
<dbReference type="InterPro" id="IPR051646">
    <property type="entry name" value="NatB_acetyltransferase_subunit"/>
</dbReference>
<keyword evidence="1 4" id="KW-0808">Transferase</keyword>
<dbReference type="SUPFAM" id="SSF55729">
    <property type="entry name" value="Acyl-CoA N-acyltransferases (Nat)"/>
    <property type="match status" value="1"/>
</dbReference>
<evidence type="ECO:0000256" key="2">
    <source>
        <dbReference type="ARBA" id="ARBA00023315"/>
    </source>
</evidence>
<dbReference type="EC" id="2.3.1.88" evidence="4"/>
<dbReference type="PROSITE" id="PS51186">
    <property type="entry name" value="GNAT"/>
    <property type="match status" value="1"/>
</dbReference>
<comment type="caution">
    <text evidence="4">The sequence shown here is derived from an EMBL/GenBank/DDBJ whole genome shotgun (WGS) entry which is preliminary data.</text>
</comment>
<reference evidence="4 5" key="1">
    <citation type="submission" date="2014-03" db="EMBL/GenBank/DDBJ databases">
        <authorList>
            <person name="Sibley D."/>
            <person name="Venepally P."/>
            <person name="Karamycheva S."/>
            <person name="Hadjithomas M."/>
            <person name="Khan A."/>
            <person name="Brunk B."/>
            <person name="Roos D."/>
            <person name="Caler E."/>
            <person name="Lorenzi H."/>
        </authorList>
    </citation>
    <scope>NUCLEOTIDE SEQUENCE [LARGE SCALE GENOMIC DNA]</scope>
    <source>
        <strain evidence="5">p89</strain>
    </source>
</reference>
<evidence type="ECO:0000259" key="3">
    <source>
        <dbReference type="PROSITE" id="PS51186"/>
    </source>
</evidence>
<dbReference type="VEuPathDB" id="ToxoDB:TGP89_289900"/>
<dbReference type="OrthoDB" id="10264728at2759"/>
<dbReference type="Proteomes" id="UP000028828">
    <property type="component" value="Unassembled WGS sequence"/>
</dbReference>
<protein>
    <submittedName>
        <fullName evidence="4">N-acetyltransferase family protein</fullName>
        <ecNumber evidence="4">2.3.1.88</ecNumber>
    </submittedName>
</protein>
<dbReference type="Pfam" id="PF00583">
    <property type="entry name" value="Acetyltransf_1"/>
    <property type="match status" value="1"/>
</dbReference>
<dbReference type="EMBL" id="AEYI02001769">
    <property type="protein sequence ID" value="KFG33367.1"/>
    <property type="molecule type" value="Genomic_DNA"/>
</dbReference>
<dbReference type="GO" id="GO:0004596">
    <property type="term" value="F:protein-N-terminal amino-acid acetyltransferase activity"/>
    <property type="evidence" value="ECO:0007669"/>
    <property type="project" value="TreeGrafter"/>
</dbReference>
<dbReference type="PANTHER" id="PTHR45910:SF1">
    <property type="entry name" value="N-ALPHA-ACETYLTRANSFERASE 20"/>
    <property type="match status" value="1"/>
</dbReference>
<name>A0A086JMJ9_TOXGO</name>
<dbReference type="GO" id="GO:0031416">
    <property type="term" value="C:NatB complex"/>
    <property type="evidence" value="ECO:0007669"/>
    <property type="project" value="TreeGrafter"/>
</dbReference>
<accession>A0A086JMJ9</accession>
<organism evidence="4 5">
    <name type="scientific">Toxoplasma gondii p89</name>
    <dbReference type="NCBI Taxonomy" id="943119"/>
    <lineage>
        <taxon>Eukaryota</taxon>
        <taxon>Sar</taxon>
        <taxon>Alveolata</taxon>
        <taxon>Apicomplexa</taxon>
        <taxon>Conoidasida</taxon>
        <taxon>Coccidia</taxon>
        <taxon>Eucoccidiorida</taxon>
        <taxon>Eimeriorina</taxon>
        <taxon>Sarcocystidae</taxon>
        <taxon>Toxoplasma</taxon>
    </lineage>
</organism>
<evidence type="ECO:0000256" key="1">
    <source>
        <dbReference type="ARBA" id="ARBA00022679"/>
    </source>
</evidence>
<feature type="domain" description="N-acetyltransferase" evidence="3">
    <location>
        <begin position="2"/>
        <end position="151"/>
    </location>
</feature>
<gene>
    <name evidence="4" type="ORF">TGP89_289900</name>
</gene>
<evidence type="ECO:0000313" key="4">
    <source>
        <dbReference type="EMBL" id="KFG33367.1"/>
    </source>
</evidence>
<dbReference type="Gene3D" id="3.40.630.30">
    <property type="match status" value="1"/>
</dbReference>
<sequence length="166" mass="19019">MSCFRPMTAGDLFRFNAVNLDGFTETFLQSFYLRYLSNWPELCIVADAPDGTVAGYIIGKVEGKGMDWHGHVTALSVAPEFRKCGLARKLMSFLEDISEKKFKCYYVDLYVRVSNRVAVNFYRDLGYRVWKTEKGYYSGQEDALDMRKPLSHDTHVLCLKGAEEPL</sequence>
<dbReference type="InterPro" id="IPR016181">
    <property type="entry name" value="Acyl_CoA_acyltransferase"/>
</dbReference>